<proteinExistence type="predicted"/>
<evidence type="ECO:0000256" key="1">
    <source>
        <dbReference type="SAM" id="MobiDB-lite"/>
    </source>
</evidence>
<gene>
    <name evidence="4" type="ORF">OXX778_LOCUS18796</name>
</gene>
<dbReference type="AlphaFoldDB" id="A0A814KFJ6"/>
<keyword evidence="2" id="KW-1133">Transmembrane helix</keyword>
<feature type="compositionally biased region" description="Polar residues" evidence="1">
    <location>
        <begin position="187"/>
        <end position="196"/>
    </location>
</feature>
<dbReference type="OrthoDB" id="5829916at2759"/>
<accession>A0A814KFJ6</accession>
<dbReference type="GO" id="GO:0005737">
    <property type="term" value="C:cytoplasm"/>
    <property type="evidence" value="ECO:0007669"/>
    <property type="project" value="TreeGrafter"/>
</dbReference>
<dbReference type="Proteomes" id="UP000663879">
    <property type="component" value="Unassembled WGS sequence"/>
</dbReference>
<organism evidence="4 5">
    <name type="scientific">Brachionus calyciflorus</name>
    <dbReference type="NCBI Taxonomy" id="104777"/>
    <lineage>
        <taxon>Eukaryota</taxon>
        <taxon>Metazoa</taxon>
        <taxon>Spiralia</taxon>
        <taxon>Gnathifera</taxon>
        <taxon>Rotifera</taxon>
        <taxon>Eurotatoria</taxon>
        <taxon>Monogononta</taxon>
        <taxon>Pseudotrocha</taxon>
        <taxon>Ploima</taxon>
        <taxon>Brachionidae</taxon>
        <taxon>Brachionus</taxon>
    </lineage>
</organism>
<feature type="signal peptide" evidence="3">
    <location>
        <begin position="1"/>
        <end position="20"/>
    </location>
</feature>
<feature type="chain" id="PRO_5032494030" evidence="3">
    <location>
        <begin position="21"/>
        <end position="196"/>
    </location>
</feature>
<evidence type="ECO:0000313" key="4">
    <source>
        <dbReference type="EMBL" id="CAF1050328.1"/>
    </source>
</evidence>
<dbReference type="PANTHER" id="PTHR15191:SF3">
    <property type="entry name" value="PITUITARY TUMOR-TRANSFORMING GENE PROTEIN-BINDING FACTOR"/>
    <property type="match status" value="1"/>
</dbReference>
<comment type="caution">
    <text evidence="4">The sequence shown here is derived from an EMBL/GenBank/DDBJ whole genome shotgun (WGS) entry which is preliminary data.</text>
</comment>
<dbReference type="GO" id="GO:0006606">
    <property type="term" value="P:protein import into nucleus"/>
    <property type="evidence" value="ECO:0007669"/>
    <property type="project" value="TreeGrafter"/>
</dbReference>
<evidence type="ECO:0000313" key="5">
    <source>
        <dbReference type="Proteomes" id="UP000663879"/>
    </source>
</evidence>
<dbReference type="EMBL" id="CAJNOC010005365">
    <property type="protein sequence ID" value="CAF1050328.1"/>
    <property type="molecule type" value="Genomic_DNA"/>
</dbReference>
<keyword evidence="3" id="KW-0732">Signal</keyword>
<evidence type="ECO:0000256" key="3">
    <source>
        <dbReference type="SAM" id="SignalP"/>
    </source>
</evidence>
<keyword evidence="5" id="KW-1185">Reference proteome</keyword>
<keyword evidence="2" id="KW-0472">Membrane</keyword>
<evidence type="ECO:0000256" key="2">
    <source>
        <dbReference type="SAM" id="Phobius"/>
    </source>
</evidence>
<keyword evidence="2" id="KW-0812">Transmembrane</keyword>
<dbReference type="PANTHER" id="PTHR15191">
    <property type="entry name" value="PROTEIN CBG20567"/>
    <property type="match status" value="1"/>
</dbReference>
<dbReference type="GO" id="GO:0005634">
    <property type="term" value="C:nucleus"/>
    <property type="evidence" value="ECO:0007669"/>
    <property type="project" value="TreeGrafter"/>
</dbReference>
<reference evidence="4" key="1">
    <citation type="submission" date="2021-02" db="EMBL/GenBank/DDBJ databases">
        <authorList>
            <person name="Nowell W R."/>
        </authorList>
    </citation>
    <scope>NUCLEOTIDE SEQUENCE</scope>
    <source>
        <strain evidence="4">Ploen Becks lab</strain>
    </source>
</reference>
<feature type="region of interest" description="Disordered" evidence="1">
    <location>
        <begin position="165"/>
        <end position="196"/>
    </location>
</feature>
<dbReference type="InterPro" id="IPR052304">
    <property type="entry name" value="PTTG1IP"/>
</dbReference>
<feature type="compositionally biased region" description="Basic and acidic residues" evidence="1">
    <location>
        <begin position="165"/>
        <end position="181"/>
    </location>
</feature>
<protein>
    <submittedName>
        <fullName evidence="4">Uncharacterized protein</fullName>
    </submittedName>
</protein>
<sequence>MKFLFLLSLILSCKILLIFGQSGDTTVSSTESITTTLSTTSSSTTLRDSTTSQVGDECFSLNSTCEDCLGNSKCFFCLETNSCQTYEVDGIFPKGCKASKSRWISCSLNFEALLIGLISGGVVILLIIGCCVCYCCNKTCKAISDRSMERFERKIRKQRDFIKQKNEERKKERQSRNDAIRIKYGLQPSTYSNLEE</sequence>
<feature type="transmembrane region" description="Helical" evidence="2">
    <location>
        <begin position="112"/>
        <end position="136"/>
    </location>
</feature>
<name>A0A814KFJ6_9BILA</name>